<evidence type="ECO:0000313" key="5">
    <source>
        <dbReference type="Proteomes" id="UP000027920"/>
    </source>
</evidence>
<dbReference type="SUPFAM" id="SSF51735">
    <property type="entry name" value="NAD(P)-binding Rossmann-fold domains"/>
    <property type="match status" value="1"/>
</dbReference>
<dbReference type="Pfam" id="PF01073">
    <property type="entry name" value="3Beta_HSD"/>
    <property type="match status" value="1"/>
</dbReference>
<dbReference type="GeneID" id="25284085"/>
<sequence length="349" mass="38574">MAANKDFALPQGSTVLVTGSNGFLGAHIVDQFLKIGYKVRATVRDANKDSWMSDHFDNLYGKGKFKLVAVPQMEVDGAFDEAIKGVDVFMHSAATMLFDNEASLIIPVTIAGALNAIKAAYKEPSVNRFVLTSSSAAAVGILYNDITVVEDSWNERAVQRAWADPPYEEARPLLVYEASKTQAEQAVWEFHKENHRNRPDLVVNTVLPNLIFGRPVSPRNQGYRTSSGMIADLWKGELTPSHYAITRQYFVDVEDAAALHVAAGLLRHIQSQRIFAYGGRFSWDSVLEIMRKLDRNLKNPLPENFSGGSDPNEIEPRPKAEKLLRDLGRPGWTSLAASIAANVEAITDT</sequence>
<gene>
    <name evidence="4" type="ORF">A1O9_09175</name>
</gene>
<protein>
    <recommendedName>
        <fullName evidence="3">3-beta hydroxysteroid dehydrogenase/isomerase domain-containing protein</fullName>
    </recommendedName>
</protein>
<evidence type="ECO:0000256" key="2">
    <source>
        <dbReference type="ARBA" id="ARBA00023445"/>
    </source>
</evidence>
<dbReference type="EMBL" id="AMGV01000009">
    <property type="protein sequence ID" value="KEF54733.1"/>
    <property type="molecule type" value="Genomic_DNA"/>
</dbReference>
<dbReference type="PANTHER" id="PTHR10366:SF562">
    <property type="entry name" value="ALDEHYDE REDUCTASE II (AFU_ORTHOLOGUE AFUA_1G11360)"/>
    <property type="match status" value="1"/>
</dbReference>
<feature type="domain" description="3-beta hydroxysteroid dehydrogenase/isomerase" evidence="3">
    <location>
        <begin position="16"/>
        <end position="215"/>
    </location>
</feature>
<dbReference type="VEuPathDB" id="FungiDB:A1O9_09175"/>
<dbReference type="GO" id="GO:0006694">
    <property type="term" value="P:steroid biosynthetic process"/>
    <property type="evidence" value="ECO:0007669"/>
    <property type="project" value="InterPro"/>
</dbReference>
<dbReference type="InterPro" id="IPR036291">
    <property type="entry name" value="NAD(P)-bd_dom_sf"/>
</dbReference>
<dbReference type="InterPro" id="IPR002225">
    <property type="entry name" value="3Beta_OHSteriod_DH/Estase"/>
</dbReference>
<evidence type="ECO:0000256" key="1">
    <source>
        <dbReference type="ARBA" id="ARBA00023002"/>
    </source>
</evidence>
<evidence type="ECO:0000313" key="4">
    <source>
        <dbReference type="EMBL" id="KEF54733.1"/>
    </source>
</evidence>
<reference evidence="4 5" key="1">
    <citation type="submission" date="2013-03" db="EMBL/GenBank/DDBJ databases">
        <title>The Genome Sequence of Exophiala aquamarina CBS 119918.</title>
        <authorList>
            <consortium name="The Broad Institute Genomics Platform"/>
            <person name="Cuomo C."/>
            <person name="de Hoog S."/>
            <person name="Gorbushina A."/>
            <person name="Walker B."/>
            <person name="Young S.K."/>
            <person name="Zeng Q."/>
            <person name="Gargeya S."/>
            <person name="Fitzgerald M."/>
            <person name="Haas B."/>
            <person name="Abouelleil A."/>
            <person name="Allen A.W."/>
            <person name="Alvarado L."/>
            <person name="Arachchi H.M."/>
            <person name="Berlin A.M."/>
            <person name="Chapman S.B."/>
            <person name="Gainer-Dewar J."/>
            <person name="Goldberg J."/>
            <person name="Griggs A."/>
            <person name="Gujja S."/>
            <person name="Hansen M."/>
            <person name="Howarth C."/>
            <person name="Imamovic A."/>
            <person name="Ireland A."/>
            <person name="Larimer J."/>
            <person name="McCowan C."/>
            <person name="Murphy C."/>
            <person name="Pearson M."/>
            <person name="Poon T.W."/>
            <person name="Priest M."/>
            <person name="Roberts A."/>
            <person name="Saif S."/>
            <person name="Shea T."/>
            <person name="Sisk P."/>
            <person name="Sykes S."/>
            <person name="Wortman J."/>
            <person name="Nusbaum C."/>
            <person name="Birren B."/>
        </authorList>
    </citation>
    <scope>NUCLEOTIDE SEQUENCE [LARGE SCALE GENOMIC DNA]</scope>
    <source>
        <strain evidence="4 5">CBS 119918</strain>
    </source>
</reference>
<dbReference type="AlphaFoldDB" id="A0A072P630"/>
<dbReference type="STRING" id="1182545.A0A072P630"/>
<dbReference type="RefSeq" id="XP_013257323.1">
    <property type="nucleotide sequence ID" value="XM_013401869.1"/>
</dbReference>
<dbReference type="Proteomes" id="UP000027920">
    <property type="component" value="Unassembled WGS sequence"/>
</dbReference>
<dbReference type="OrthoDB" id="2735536at2759"/>
<comment type="caution">
    <text evidence="4">The sequence shown here is derived from an EMBL/GenBank/DDBJ whole genome shotgun (WGS) entry which is preliminary data.</text>
</comment>
<comment type="similarity">
    <text evidence="2">Belongs to the NAD(P)-dependent epimerase/dehydratase family. Dihydroflavonol-4-reductase subfamily.</text>
</comment>
<dbReference type="Gene3D" id="3.40.50.720">
    <property type="entry name" value="NAD(P)-binding Rossmann-like Domain"/>
    <property type="match status" value="1"/>
</dbReference>
<dbReference type="GO" id="GO:0016616">
    <property type="term" value="F:oxidoreductase activity, acting on the CH-OH group of donors, NAD or NADP as acceptor"/>
    <property type="evidence" value="ECO:0007669"/>
    <property type="project" value="InterPro"/>
</dbReference>
<keyword evidence="5" id="KW-1185">Reference proteome</keyword>
<name>A0A072P630_9EURO</name>
<dbReference type="InterPro" id="IPR050425">
    <property type="entry name" value="NAD(P)_dehydrat-like"/>
</dbReference>
<organism evidence="4 5">
    <name type="scientific">Exophiala aquamarina CBS 119918</name>
    <dbReference type="NCBI Taxonomy" id="1182545"/>
    <lineage>
        <taxon>Eukaryota</taxon>
        <taxon>Fungi</taxon>
        <taxon>Dikarya</taxon>
        <taxon>Ascomycota</taxon>
        <taxon>Pezizomycotina</taxon>
        <taxon>Eurotiomycetes</taxon>
        <taxon>Chaetothyriomycetidae</taxon>
        <taxon>Chaetothyriales</taxon>
        <taxon>Herpotrichiellaceae</taxon>
        <taxon>Exophiala</taxon>
    </lineage>
</organism>
<keyword evidence="1" id="KW-0560">Oxidoreductase</keyword>
<accession>A0A072P630</accession>
<dbReference type="PANTHER" id="PTHR10366">
    <property type="entry name" value="NAD DEPENDENT EPIMERASE/DEHYDRATASE"/>
    <property type="match status" value="1"/>
</dbReference>
<dbReference type="HOGENOM" id="CLU_007383_9_2_1"/>
<evidence type="ECO:0000259" key="3">
    <source>
        <dbReference type="Pfam" id="PF01073"/>
    </source>
</evidence>
<proteinExistence type="inferred from homology"/>